<evidence type="ECO:0000313" key="2">
    <source>
        <dbReference type="Proteomes" id="UP000663879"/>
    </source>
</evidence>
<protein>
    <submittedName>
        <fullName evidence="1">Uncharacterized protein</fullName>
    </submittedName>
</protein>
<dbReference type="AlphaFoldDB" id="A0A813VCY6"/>
<keyword evidence="2" id="KW-1185">Reference proteome</keyword>
<sequence>MSDNLFELSEFEKSAFYYCTLGDYIVMLTTIFESQTFEIEIHKDIFKKACTYLQERHPLLRSYIERGQEKIVVKLIKENYNKKLKIKWIDLSEKVVNREELENLAA</sequence>
<dbReference type="Proteomes" id="UP000663879">
    <property type="component" value="Unassembled WGS sequence"/>
</dbReference>
<accession>A0A813VCY6</accession>
<organism evidence="1 2">
    <name type="scientific">Brachionus calyciflorus</name>
    <dbReference type="NCBI Taxonomy" id="104777"/>
    <lineage>
        <taxon>Eukaryota</taxon>
        <taxon>Metazoa</taxon>
        <taxon>Spiralia</taxon>
        <taxon>Gnathifera</taxon>
        <taxon>Rotifera</taxon>
        <taxon>Eurotatoria</taxon>
        <taxon>Monogononta</taxon>
        <taxon>Pseudotrocha</taxon>
        <taxon>Ploima</taxon>
        <taxon>Brachionidae</taxon>
        <taxon>Brachionus</taxon>
    </lineage>
</organism>
<name>A0A813VCY6_9BILA</name>
<gene>
    <name evidence="1" type="ORF">OXX778_LOCUS8195</name>
</gene>
<comment type="caution">
    <text evidence="1">The sequence shown here is derived from an EMBL/GenBank/DDBJ whole genome shotgun (WGS) entry which is preliminary data.</text>
</comment>
<evidence type="ECO:0000313" key="1">
    <source>
        <dbReference type="EMBL" id="CAF0835733.1"/>
    </source>
</evidence>
<reference evidence="1" key="1">
    <citation type="submission" date="2021-02" db="EMBL/GenBank/DDBJ databases">
        <authorList>
            <person name="Nowell W R."/>
        </authorList>
    </citation>
    <scope>NUCLEOTIDE SEQUENCE</scope>
    <source>
        <strain evidence="1">Ploen Becks lab</strain>
    </source>
</reference>
<dbReference type="EMBL" id="CAJNOC010001109">
    <property type="protein sequence ID" value="CAF0835733.1"/>
    <property type="molecule type" value="Genomic_DNA"/>
</dbReference>
<proteinExistence type="predicted"/>